<protein>
    <submittedName>
        <fullName evidence="1">Uncharacterized protein</fullName>
    </submittedName>
</protein>
<dbReference type="AlphaFoldDB" id="A0AAN9NKI6"/>
<dbReference type="EMBL" id="JAYMYR010000003">
    <property type="protein sequence ID" value="KAK7374215.1"/>
    <property type="molecule type" value="Genomic_DNA"/>
</dbReference>
<gene>
    <name evidence="1" type="ORF">VNO80_07642</name>
</gene>
<name>A0AAN9NKI6_PHACN</name>
<comment type="caution">
    <text evidence="1">The sequence shown here is derived from an EMBL/GenBank/DDBJ whole genome shotgun (WGS) entry which is preliminary data.</text>
</comment>
<sequence length="76" mass="8891">MDLLIDELYKAWNPFMLQSLNQQNPQHRAIKVYETLHKLQTALLSAILRVNFETGLEVVRRFADSFWVSEATTRPS</sequence>
<proteinExistence type="predicted"/>
<evidence type="ECO:0000313" key="2">
    <source>
        <dbReference type="Proteomes" id="UP001374584"/>
    </source>
</evidence>
<accession>A0AAN9NKI6</accession>
<reference evidence="1 2" key="1">
    <citation type="submission" date="2024-01" db="EMBL/GenBank/DDBJ databases">
        <title>The genomes of 5 underutilized Papilionoideae crops provide insights into root nodulation and disease resistanc.</title>
        <authorList>
            <person name="Jiang F."/>
        </authorList>
    </citation>
    <scope>NUCLEOTIDE SEQUENCE [LARGE SCALE GENOMIC DNA]</scope>
    <source>
        <strain evidence="1">JINMINGXINNONG_FW02</strain>
        <tissue evidence="1">Leaves</tissue>
    </source>
</reference>
<organism evidence="1 2">
    <name type="scientific">Phaseolus coccineus</name>
    <name type="common">Scarlet runner bean</name>
    <name type="synonym">Phaseolus multiflorus</name>
    <dbReference type="NCBI Taxonomy" id="3886"/>
    <lineage>
        <taxon>Eukaryota</taxon>
        <taxon>Viridiplantae</taxon>
        <taxon>Streptophyta</taxon>
        <taxon>Embryophyta</taxon>
        <taxon>Tracheophyta</taxon>
        <taxon>Spermatophyta</taxon>
        <taxon>Magnoliopsida</taxon>
        <taxon>eudicotyledons</taxon>
        <taxon>Gunneridae</taxon>
        <taxon>Pentapetalae</taxon>
        <taxon>rosids</taxon>
        <taxon>fabids</taxon>
        <taxon>Fabales</taxon>
        <taxon>Fabaceae</taxon>
        <taxon>Papilionoideae</taxon>
        <taxon>50 kb inversion clade</taxon>
        <taxon>NPAAA clade</taxon>
        <taxon>indigoferoid/millettioid clade</taxon>
        <taxon>Phaseoleae</taxon>
        <taxon>Phaseolus</taxon>
    </lineage>
</organism>
<keyword evidence="2" id="KW-1185">Reference proteome</keyword>
<evidence type="ECO:0000313" key="1">
    <source>
        <dbReference type="EMBL" id="KAK7374215.1"/>
    </source>
</evidence>
<dbReference type="Proteomes" id="UP001374584">
    <property type="component" value="Unassembled WGS sequence"/>
</dbReference>